<dbReference type="PROSITE" id="PS50005">
    <property type="entry name" value="TPR"/>
    <property type="match status" value="1"/>
</dbReference>
<evidence type="ECO:0000259" key="3">
    <source>
        <dbReference type="PROSITE" id="PS50110"/>
    </source>
</evidence>
<dbReference type="SUPFAM" id="SSF48452">
    <property type="entry name" value="TPR-like"/>
    <property type="match status" value="2"/>
</dbReference>
<dbReference type="SUPFAM" id="SSF52172">
    <property type="entry name" value="CheY-like"/>
    <property type="match status" value="1"/>
</dbReference>
<dbReference type="Pfam" id="PF00072">
    <property type="entry name" value="Response_reg"/>
    <property type="match status" value="1"/>
</dbReference>
<evidence type="ECO:0000256" key="2">
    <source>
        <dbReference type="PROSITE-ProRule" id="PRU00339"/>
    </source>
</evidence>
<gene>
    <name evidence="4" type="ORF">HRH59_06295</name>
</gene>
<feature type="repeat" description="TPR" evidence="2">
    <location>
        <begin position="233"/>
        <end position="266"/>
    </location>
</feature>
<keyword evidence="1" id="KW-0597">Phosphoprotein</keyword>
<comment type="caution">
    <text evidence="4">The sequence shown here is derived from an EMBL/GenBank/DDBJ whole genome shotgun (WGS) entry which is preliminary data.</text>
</comment>
<dbReference type="InterPro" id="IPR019734">
    <property type="entry name" value="TPR_rpt"/>
</dbReference>
<evidence type="ECO:0000313" key="5">
    <source>
        <dbReference type="Proteomes" id="UP000523161"/>
    </source>
</evidence>
<dbReference type="Pfam" id="PF13432">
    <property type="entry name" value="TPR_16"/>
    <property type="match status" value="1"/>
</dbReference>
<dbReference type="Proteomes" id="UP000523161">
    <property type="component" value="Unassembled WGS sequence"/>
</dbReference>
<evidence type="ECO:0000313" key="4">
    <source>
        <dbReference type="EMBL" id="NRQ42177.1"/>
    </source>
</evidence>
<dbReference type="SMART" id="SM00448">
    <property type="entry name" value="REC"/>
    <property type="match status" value="1"/>
</dbReference>
<accession>A0A7Y5APK3</accession>
<keyword evidence="2" id="KW-0802">TPR repeat</keyword>
<dbReference type="InterPro" id="IPR011990">
    <property type="entry name" value="TPR-like_helical_dom_sf"/>
</dbReference>
<dbReference type="InterPro" id="IPR001789">
    <property type="entry name" value="Sig_transdc_resp-reg_receiver"/>
</dbReference>
<dbReference type="Gene3D" id="1.25.40.10">
    <property type="entry name" value="Tetratricopeptide repeat domain"/>
    <property type="match status" value="2"/>
</dbReference>
<dbReference type="AlphaFoldDB" id="A0A7Y5APK3"/>
<sequence length="547" mass="62859">MDASFFRCKQLLIIDDCSPVRASIKSMTQQLGFDAIHLARDANEAITKCYEIPFDFILCDINLGDGKDGYQLFEVLKHERLLSPLCCFIVISAENQRQIVHGLIELQPDDYLLKPFSAPALEERIVRAIKGRIGLRKVYYALYERDYALALEECDSVISRDNEHSIAAARIKGELLLKLKRYAEAEEFYQQLAGQKTLNWARLGLSVACFYQDRWEDTELQLADLTQFDDTKVEALDWLARLYIKYQRYEKAFETLQRAVLLSPKNITRQRALANLASIISDKAACVRICTRLVTEARHSSHDNVDNYLNQARAILDQAYCVNTLDRAVMLGHAERLVSALPKRFDIKKHQRETALLKTRIVAARGELAKARKMIQEVPLNKDEHTTTDSALDAAKAYFELGDLYASQHYIEQMAALLKDDDMLTETQRIMKNIEQERHDELKVKIKQINNEASYAYQQGQYNRAIELFAETFDFMRTNPTLALNILQTMSKGVTLNEFTLRYSRAAIKLLSQSELSDDNRSRFGKYLTTVLNQHPQLRQRAKDSDG</sequence>
<dbReference type="PANTHER" id="PTHR43228:SF1">
    <property type="entry name" value="TWO-COMPONENT RESPONSE REGULATOR ARR22"/>
    <property type="match status" value="1"/>
</dbReference>
<dbReference type="InterPro" id="IPR011006">
    <property type="entry name" value="CheY-like_superfamily"/>
</dbReference>
<protein>
    <submittedName>
        <fullName evidence="4">Response regulator</fullName>
    </submittedName>
</protein>
<dbReference type="PANTHER" id="PTHR43228">
    <property type="entry name" value="TWO-COMPONENT RESPONSE REGULATOR"/>
    <property type="match status" value="1"/>
</dbReference>
<proteinExistence type="predicted"/>
<reference evidence="4 5" key="1">
    <citation type="submission" date="2020-06" db="EMBL/GenBank/DDBJ databases">
        <title>Rheinheimera sp. nov., a marine bacterium isolated from coastal.</title>
        <authorList>
            <person name="Yu Q."/>
            <person name="Qi Y."/>
            <person name="Pu J."/>
        </authorList>
    </citation>
    <scope>NUCLEOTIDE SEQUENCE [LARGE SCALE GENOMIC DNA]</scope>
    <source>
        <strain evidence="4 5">YQF-2</strain>
    </source>
</reference>
<keyword evidence="5" id="KW-1185">Reference proteome</keyword>
<organism evidence="4 5">
    <name type="scientific">Rheinheimera lutimaris</name>
    <dbReference type="NCBI Taxonomy" id="2740584"/>
    <lineage>
        <taxon>Bacteria</taxon>
        <taxon>Pseudomonadati</taxon>
        <taxon>Pseudomonadota</taxon>
        <taxon>Gammaproteobacteria</taxon>
        <taxon>Chromatiales</taxon>
        <taxon>Chromatiaceae</taxon>
        <taxon>Rheinheimera</taxon>
    </lineage>
</organism>
<dbReference type="PROSITE" id="PS50110">
    <property type="entry name" value="RESPONSE_REGULATORY"/>
    <property type="match status" value="1"/>
</dbReference>
<dbReference type="RefSeq" id="WP_173500423.1">
    <property type="nucleotide sequence ID" value="NZ_JABSOD010000005.1"/>
</dbReference>
<dbReference type="SMART" id="SM00028">
    <property type="entry name" value="TPR"/>
    <property type="match status" value="3"/>
</dbReference>
<dbReference type="InterPro" id="IPR052048">
    <property type="entry name" value="ST_Response_Regulator"/>
</dbReference>
<dbReference type="GO" id="GO:0000160">
    <property type="term" value="P:phosphorelay signal transduction system"/>
    <property type="evidence" value="ECO:0007669"/>
    <property type="project" value="InterPro"/>
</dbReference>
<feature type="domain" description="Response regulatory" evidence="3">
    <location>
        <begin position="10"/>
        <end position="129"/>
    </location>
</feature>
<dbReference type="CDD" id="cd17589">
    <property type="entry name" value="REC_TPR"/>
    <property type="match status" value="1"/>
</dbReference>
<name>A0A7Y5APK3_9GAMM</name>
<dbReference type="EMBL" id="JABSOD010000005">
    <property type="protein sequence ID" value="NRQ42177.1"/>
    <property type="molecule type" value="Genomic_DNA"/>
</dbReference>
<feature type="modified residue" description="4-aspartylphosphate" evidence="1">
    <location>
        <position position="60"/>
    </location>
</feature>
<evidence type="ECO:0000256" key="1">
    <source>
        <dbReference type="PROSITE-ProRule" id="PRU00169"/>
    </source>
</evidence>
<dbReference type="Gene3D" id="3.40.50.2300">
    <property type="match status" value="1"/>
</dbReference>